<comment type="catalytic activity">
    <reaction evidence="1 7">
        <text>L-glutamate = D-glutamate</text>
        <dbReference type="Rhea" id="RHEA:12813"/>
        <dbReference type="ChEBI" id="CHEBI:29985"/>
        <dbReference type="ChEBI" id="CHEBI:29986"/>
        <dbReference type="EC" id="5.1.1.3"/>
    </reaction>
</comment>
<keyword evidence="4 7" id="KW-0573">Peptidoglycan synthesis</keyword>
<dbReference type="GO" id="GO:0071555">
    <property type="term" value="P:cell wall organization"/>
    <property type="evidence" value="ECO:0007669"/>
    <property type="project" value="UniProtKB-KW"/>
</dbReference>
<dbReference type="OrthoDB" id="9801055at2"/>
<dbReference type="GO" id="GO:0008360">
    <property type="term" value="P:regulation of cell shape"/>
    <property type="evidence" value="ECO:0007669"/>
    <property type="project" value="UniProtKB-KW"/>
</dbReference>
<dbReference type="EC" id="5.1.1.3" evidence="2 7"/>
<evidence type="ECO:0000313" key="9">
    <source>
        <dbReference type="Proteomes" id="UP000078543"/>
    </source>
</evidence>
<evidence type="ECO:0000256" key="1">
    <source>
        <dbReference type="ARBA" id="ARBA00001602"/>
    </source>
</evidence>
<evidence type="ECO:0000256" key="5">
    <source>
        <dbReference type="ARBA" id="ARBA00023235"/>
    </source>
</evidence>
<dbReference type="UniPathway" id="UPA00219"/>
<dbReference type="STRING" id="1437059.A6A05_07415"/>
<feature type="binding site" evidence="7">
    <location>
        <begin position="77"/>
        <end position="78"/>
    </location>
    <ligand>
        <name>substrate</name>
    </ligand>
</feature>
<comment type="caution">
    <text evidence="8">The sequence shown here is derived from an EMBL/GenBank/DDBJ whole genome shotgun (WGS) entry which is preliminary data.</text>
</comment>
<comment type="caution">
    <text evidence="7">Lacks conserved residue(s) required for the propagation of feature annotation.</text>
</comment>
<reference evidence="8 9" key="1">
    <citation type="submission" date="2016-04" db="EMBL/GenBank/DDBJ databases">
        <title>Draft genome sequence of freshwater magnetotactic bacteria Magnetospirillum marisnigri SP-1 and Magnetospirillum moscoviense BB-1.</title>
        <authorList>
            <person name="Koziaeva V."/>
            <person name="Dziuba M.V."/>
            <person name="Ivanov T.M."/>
            <person name="Kuznetsov B."/>
            <person name="Grouzdev D.S."/>
        </authorList>
    </citation>
    <scope>NUCLEOTIDE SEQUENCE [LARGE SCALE GENOMIC DNA]</scope>
    <source>
        <strain evidence="8 9">BB-1</strain>
    </source>
</reference>
<sequence>MSPHRDLPIGVFDSGVGGLTVLKALRERLPAESLVYLGDTARLPYGTKSAAAVSHYALQAAQALVSMGIKALVVADNTSSAHALEALRARYPGLPVMGVVEPGAAAAAVASAAGRIVVIATESTVQAGTYPRAIHNTRPGARVTSKACPLFVSMVEEGMTDGPIAEQMARHYLDPLFADAGDGEAGDCLLLGCTHFPALVPLLRRVVGPNVAIIDSATTTARAVEDLLDNRGLAATRTPEQARVRYLATDAPERFARVAGIFVPWTIAADTVEMVELG</sequence>
<comment type="function">
    <text evidence="7">Provides the (R)-glutamate required for cell wall biosynthesis.</text>
</comment>
<dbReference type="SUPFAM" id="SSF53681">
    <property type="entry name" value="Aspartate/glutamate racemase"/>
    <property type="match status" value="2"/>
</dbReference>
<feature type="binding site" evidence="7">
    <location>
        <begin position="13"/>
        <end position="14"/>
    </location>
    <ligand>
        <name>substrate</name>
    </ligand>
</feature>
<dbReference type="NCBIfam" id="TIGR00067">
    <property type="entry name" value="glut_race"/>
    <property type="match status" value="1"/>
</dbReference>
<dbReference type="FunFam" id="3.40.50.1860:FF:000001">
    <property type="entry name" value="Glutamate racemase"/>
    <property type="match status" value="1"/>
</dbReference>
<proteinExistence type="inferred from homology"/>
<dbReference type="GO" id="GO:0008881">
    <property type="term" value="F:glutamate racemase activity"/>
    <property type="evidence" value="ECO:0007669"/>
    <property type="project" value="UniProtKB-UniRule"/>
</dbReference>
<dbReference type="PANTHER" id="PTHR21198">
    <property type="entry name" value="GLUTAMATE RACEMASE"/>
    <property type="match status" value="1"/>
</dbReference>
<keyword evidence="6 7" id="KW-0961">Cell wall biogenesis/degradation</keyword>
<dbReference type="PROSITE" id="PS00924">
    <property type="entry name" value="ASP_GLU_RACEMASE_2"/>
    <property type="match status" value="1"/>
</dbReference>
<protein>
    <recommendedName>
        <fullName evidence="2 7">Glutamate racemase</fullName>
        <ecNumber evidence="2 7">5.1.1.3</ecNumber>
    </recommendedName>
</protein>
<dbReference type="HAMAP" id="MF_00258">
    <property type="entry name" value="Glu_racemase"/>
    <property type="match status" value="1"/>
</dbReference>
<dbReference type="InterPro" id="IPR004391">
    <property type="entry name" value="Glu_race"/>
</dbReference>
<dbReference type="Gene3D" id="3.40.50.1860">
    <property type="match status" value="2"/>
</dbReference>
<dbReference type="EMBL" id="LWQU01000065">
    <property type="protein sequence ID" value="OAN59558.1"/>
    <property type="molecule type" value="Genomic_DNA"/>
</dbReference>
<evidence type="ECO:0000256" key="4">
    <source>
        <dbReference type="ARBA" id="ARBA00022984"/>
    </source>
</evidence>
<dbReference type="RefSeq" id="WP_068497501.1">
    <property type="nucleotide sequence ID" value="NZ_LWQU01000065.1"/>
</dbReference>
<feature type="binding site" evidence="7">
    <location>
        <begin position="194"/>
        <end position="195"/>
    </location>
    <ligand>
        <name>substrate</name>
    </ligand>
</feature>
<evidence type="ECO:0000256" key="6">
    <source>
        <dbReference type="ARBA" id="ARBA00023316"/>
    </source>
</evidence>
<dbReference type="Proteomes" id="UP000078543">
    <property type="component" value="Unassembled WGS sequence"/>
</dbReference>
<keyword evidence="9" id="KW-1185">Reference proteome</keyword>
<dbReference type="InterPro" id="IPR001920">
    <property type="entry name" value="Asp/Glu_race"/>
</dbReference>
<gene>
    <name evidence="7" type="primary">murI</name>
    <name evidence="8" type="ORF">A6A05_07415</name>
</gene>
<dbReference type="AlphaFoldDB" id="A0A178MY95"/>
<organism evidence="8 9">
    <name type="scientific">Magnetospirillum moscoviense</name>
    <dbReference type="NCBI Taxonomy" id="1437059"/>
    <lineage>
        <taxon>Bacteria</taxon>
        <taxon>Pseudomonadati</taxon>
        <taxon>Pseudomonadota</taxon>
        <taxon>Alphaproteobacteria</taxon>
        <taxon>Rhodospirillales</taxon>
        <taxon>Rhodospirillaceae</taxon>
        <taxon>Magnetospirillum</taxon>
    </lineage>
</organism>
<feature type="binding site" evidence="7">
    <location>
        <begin position="45"/>
        <end position="46"/>
    </location>
    <ligand>
        <name>substrate</name>
    </ligand>
</feature>
<keyword evidence="5 7" id="KW-0413">Isomerase</keyword>
<feature type="active site" description="Proton donor/acceptor" evidence="7">
    <location>
        <position position="193"/>
    </location>
</feature>
<dbReference type="Pfam" id="PF01177">
    <property type="entry name" value="Asp_Glu_race"/>
    <property type="match status" value="1"/>
</dbReference>
<evidence type="ECO:0000313" key="8">
    <source>
        <dbReference type="EMBL" id="OAN59558.1"/>
    </source>
</evidence>
<dbReference type="InterPro" id="IPR033134">
    <property type="entry name" value="Asp/Glu_racemase_AS_2"/>
</dbReference>
<evidence type="ECO:0000256" key="2">
    <source>
        <dbReference type="ARBA" id="ARBA00013090"/>
    </source>
</evidence>
<dbReference type="GO" id="GO:0009252">
    <property type="term" value="P:peptidoglycan biosynthetic process"/>
    <property type="evidence" value="ECO:0007669"/>
    <property type="project" value="UniProtKB-UniRule"/>
</dbReference>
<accession>A0A178MY95</accession>
<dbReference type="PANTHER" id="PTHR21198:SF2">
    <property type="entry name" value="GLUTAMATE RACEMASE"/>
    <property type="match status" value="1"/>
</dbReference>
<comment type="pathway">
    <text evidence="7">Cell wall biogenesis; peptidoglycan biosynthesis.</text>
</comment>
<dbReference type="InterPro" id="IPR015942">
    <property type="entry name" value="Asp/Glu/hydantoin_racemase"/>
</dbReference>
<comment type="similarity">
    <text evidence="7">Belongs to the aspartate/glutamate racemases family.</text>
</comment>
<keyword evidence="3 7" id="KW-0133">Cell shape</keyword>
<evidence type="ECO:0000256" key="3">
    <source>
        <dbReference type="ARBA" id="ARBA00022960"/>
    </source>
</evidence>
<evidence type="ECO:0000256" key="7">
    <source>
        <dbReference type="HAMAP-Rule" id="MF_00258"/>
    </source>
</evidence>
<name>A0A178MY95_9PROT</name>